<dbReference type="OrthoDB" id="10574701at2759"/>
<keyword evidence="2" id="KW-1185">Reference proteome</keyword>
<evidence type="ECO:0000313" key="2">
    <source>
        <dbReference type="Proteomes" id="UP000055048"/>
    </source>
</evidence>
<accession>A0A0V0T4M9</accession>
<comment type="caution">
    <text evidence="1">The sequence shown here is derived from an EMBL/GenBank/DDBJ whole genome shotgun (WGS) entry which is preliminary data.</text>
</comment>
<evidence type="ECO:0000313" key="1">
    <source>
        <dbReference type="EMBL" id="KRX34036.1"/>
    </source>
</evidence>
<organism evidence="1 2">
    <name type="scientific">Trichinella murrelli</name>
    <dbReference type="NCBI Taxonomy" id="144512"/>
    <lineage>
        <taxon>Eukaryota</taxon>
        <taxon>Metazoa</taxon>
        <taxon>Ecdysozoa</taxon>
        <taxon>Nematoda</taxon>
        <taxon>Enoplea</taxon>
        <taxon>Dorylaimia</taxon>
        <taxon>Trichinellida</taxon>
        <taxon>Trichinellidae</taxon>
        <taxon>Trichinella</taxon>
    </lineage>
</organism>
<evidence type="ECO:0008006" key="3">
    <source>
        <dbReference type="Google" id="ProtNLM"/>
    </source>
</evidence>
<dbReference type="Gene3D" id="2.40.70.10">
    <property type="entry name" value="Acid Proteases"/>
    <property type="match status" value="1"/>
</dbReference>
<dbReference type="EMBL" id="JYDJ01000648">
    <property type="protein sequence ID" value="KRX34036.1"/>
    <property type="molecule type" value="Genomic_DNA"/>
</dbReference>
<protein>
    <recommendedName>
        <fullName evidence="3">Peptidase A2 domain-containing protein</fullName>
    </recommendedName>
</protein>
<sequence length="70" mass="7679">MASRNTSGRTRLQIIRALAHGDGKRKMVVNCLFDTGAERSFVREDVAQELGLPGGLVRRLNRVAATVITK</sequence>
<gene>
    <name evidence="1" type="ORF">T05_930</name>
</gene>
<proteinExistence type="predicted"/>
<dbReference type="AlphaFoldDB" id="A0A0V0T4M9"/>
<dbReference type="InterPro" id="IPR021109">
    <property type="entry name" value="Peptidase_aspartic_dom_sf"/>
</dbReference>
<dbReference type="Proteomes" id="UP000055048">
    <property type="component" value="Unassembled WGS sequence"/>
</dbReference>
<reference evidence="1 2" key="1">
    <citation type="submission" date="2015-01" db="EMBL/GenBank/DDBJ databases">
        <title>Evolution of Trichinella species and genotypes.</title>
        <authorList>
            <person name="Korhonen P.K."/>
            <person name="Edoardo P."/>
            <person name="Giuseppe L.R."/>
            <person name="Gasser R.B."/>
        </authorList>
    </citation>
    <scope>NUCLEOTIDE SEQUENCE [LARGE SCALE GENOMIC DNA]</scope>
    <source>
        <strain evidence="1">ISS417</strain>
    </source>
</reference>
<name>A0A0V0T4M9_9BILA</name>